<evidence type="ECO:0000256" key="4">
    <source>
        <dbReference type="ARBA" id="ARBA00022840"/>
    </source>
</evidence>
<evidence type="ECO:0000313" key="9">
    <source>
        <dbReference type="Proteomes" id="UP000035037"/>
    </source>
</evidence>
<protein>
    <submittedName>
        <fullName evidence="8">Uncharacterized protein</fullName>
    </submittedName>
</protein>
<dbReference type="EMBL" id="JYFQ01000204">
    <property type="protein sequence ID" value="KKZ10149.1"/>
    <property type="molecule type" value="Genomic_DNA"/>
</dbReference>
<evidence type="ECO:0000259" key="6">
    <source>
        <dbReference type="Pfam" id="PF00586"/>
    </source>
</evidence>
<dbReference type="GO" id="GO:0004756">
    <property type="term" value="F:selenide, water dikinase activity"/>
    <property type="evidence" value="ECO:0007669"/>
    <property type="project" value="TreeGrafter"/>
</dbReference>
<comment type="caution">
    <text evidence="8">The sequence shown here is derived from an EMBL/GenBank/DDBJ whole genome shotgun (WGS) entry which is preliminary data.</text>
</comment>
<name>A0A0G8ARM5_9SYNE</name>
<keyword evidence="2" id="KW-0547">Nucleotide-binding</keyword>
<feature type="domain" description="PurM-like C-terminal" evidence="7">
    <location>
        <begin position="540"/>
        <end position="716"/>
    </location>
</feature>
<dbReference type="InterPro" id="IPR004536">
    <property type="entry name" value="SPS/SelD"/>
</dbReference>
<evidence type="ECO:0000256" key="2">
    <source>
        <dbReference type="ARBA" id="ARBA00022741"/>
    </source>
</evidence>
<dbReference type="GO" id="GO:0005524">
    <property type="term" value="F:ATP binding"/>
    <property type="evidence" value="ECO:0007669"/>
    <property type="project" value="UniProtKB-KW"/>
</dbReference>
<keyword evidence="5" id="KW-0711">Selenium</keyword>
<evidence type="ECO:0000256" key="5">
    <source>
        <dbReference type="ARBA" id="ARBA00023266"/>
    </source>
</evidence>
<dbReference type="InterPro" id="IPR036188">
    <property type="entry name" value="FAD/NAD-bd_sf"/>
</dbReference>
<feature type="domain" description="PurM-like N-terminal" evidence="6">
    <location>
        <begin position="410"/>
        <end position="509"/>
    </location>
</feature>
<dbReference type="SUPFAM" id="SSF55326">
    <property type="entry name" value="PurM N-terminal domain-like"/>
    <property type="match status" value="1"/>
</dbReference>
<dbReference type="STRING" id="431041.FLM9_1105"/>
<dbReference type="NCBIfam" id="TIGR04369">
    <property type="entry name" value="fusion_not_SelD"/>
    <property type="match status" value="1"/>
</dbReference>
<dbReference type="PANTHER" id="PTHR10256">
    <property type="entry name" value="SELENIDE, WATER DIKINASE"/>
    <property type="match status" value="1"/>
</dbReference>
<keyword evidence="1" id="KW-0808">Transferase</keyword>
<dbReference type="Gene3D" id="3.90.650.10">
    <property type="entry name" value="PurM-like C-terminal domain"/>
    <property type="match status" value="1"/>
</dbReference>
<dbReference type="InterPro" id="IPR010918">
    <property type="entry name" value="PurM-like_C_dom"/>
</dbReference>
<dbReference type="PATRIC" id="fig|1608419.3.peg.1191"/>
<dbReference type="Gene3D" id="3.30.1330.10">
    <property type="entry name" value="PurM-like, N-terminal domain"/>
    <property type="match status" value="1"/>
</dbReference>
<reference evidence="8 9" key="1">
    <citation type="submission" date="2015-02" db="EMBL/GenBank/DDBJ databases">
        <authorList>
            <person name="Slaby B."/>
            <person name="Hentschel U."/>
        </authorList>
    </citation>
    <scope>NUCLEOTIDE SEQUENCE [LARGE SCALE GENOMIC DNA]</scope>
    <source>
        <strain evidence="8">15L</strain>
    </source>
</reference>
<sequence>MNAGTSDGPAVGRQLVLAGGGHSHALVLRHWAIGRWRLPPTTAVTLVNRSSTSYYSGLIPAVLADQAHPGACVIDLRRLCTAAGVNFVQAEITGLDLKRQQLHLHNTLGRPSPALRSLRWDWLSLDVGSVTAAPAGVAGLPIRPLEPFLAWCDHLPPAVEVMGSGVAAVEVVLALAARCQRRQQPCRLSLRTAPGGLRLGTAALVRRLEQMVQAQGITICSMGRHDPASPHRTTVLCTGSRAPAWLRNGGLPCNPRGRILTHPTLVVQGHGRIFAAGDCGVVACAPRPAGGVWAVRAAPVLARNLQAALLGRPLQSWRPQVHGLVLLGDGHGAAVAQRGPLWLGPHPWLWRWKRHLDHRFMAMINDTTAMTAGSKQPMVCRGCAAKLPAQTLNSALGQIYGSLPQPQDAHTVARITPDQLLLASLDGFPALVSDPWLNGRLTTLHGASDLWASGACLDGLQVLVTLPRCSATLQQDLLMQCLSGVCATVQELGGVLLGGHSLQALADPDSHQPLALQLSLGVSVHGRVQTHRRWHKGPLRPGDVLVLSRPLGSGVIMAAAQANGAAPAWVDHALTLMGRPQQDLVQLLHHHGCRACTDVTGFGLLAHLGEMIQASPPDIQVQLDPLRIPAYDGALELLRAGHASTLAPHNASALELLAPQGVIQLRSRPSPVLRALLIDPQTCGPLLAAVPAHQATALLRAMAPSHPRSAVIGMVQRS</sequence>
<keyword evidence="3" id="KW-0418">Kinase</keyword>
<gene>
    <name evidence="8" type="ORF">TQ37_09430</name>
</gene>
<dbReference type="InterPro" id="IPR030805">
    <property type="entry name" value="Oxidorec-SedlD_fusion"/>
</dbReference>
<dbReference type="InterPro" id="IPR016188">
    <property type="entry name" value="PurM-like_N"/>
</dbReference>
<dbReference type="Proteomes" id="UP000035037">
    <property type="component" value="Unassembled WGS sequence"/>
</dbReference>
<accession>A0A0G8ARM5</accession>
<dbReference type="NCBIfam" id="TIGR00476">
    <property type="entry name" value="selD"/>
    <property type="match status" value="1"/>
</dbReference>
<dbReference type="PANTHER" id="PTHR10256:SF0">
    <property type="entry name" value="INACTIVE SELENIDE, WATER DIKINASE-LIKE PROTEIN-RELATED"/>
    <property type="match status" value="1"/>
</dbReference>
<reference evidence="8 9" key="2">
    <citation type="submission" date="2015-05" db="EMBL/GenBank/DDBJ databases">
        <title>Lifestyle Evolution in Cyanobacterial Symbionts of Sponges.</title>
        <authorList>
            <person name="Burgsdorf I."/>
            <person name="Slaby B.M."/>
            <person name="Handley K.M."/>
            <person name="Haber M."/>
            <person name="Blom J."/>
            <person name="Marshall C.W."/>
            <person name="Gilbert J.A."/>
            <person name="Hentschel U."/>
            <person name="Steindler L."/>
        </authorList>
    </citation>
    <scope>NUCLEOTIDE SEQUENCE [LARGE SCALE GENOMIC DNA]</scope>
    <source>
        <strain evidence="8">15L</strain>
    </source>
</reference>
<dbReference type="SUPFAM" id="SSF51905">
    <property type="entry name" value="FAD/NAD(P)-binding domain"/>
    <property type="match status" value="1"/>
</dbReference>
<evidence type="ECO:0000313" key="8">
    <source>
        <dbReference type="EMBL" id="KKZ10149.1"/>
    </source>
</evidence>
<evidence type="ECO:0000259" key="7">
    <source>
        <dbReference type="Pfam" id="PF02769"/>
    </source>
</evidence>
<dbReference type="AlphaFoldDB" id="A0A0G8ARM5"/>
<dbReference type="InterPro" id="IPR036676">
    <property type="entry name" value="PurM-like_C_sf"/>
</dbReference>
<dbReference type="Gene3D" id="3.50.50.100">
    <property type="match status" value="1"/>
</dbReference>
<evidence type="ECO:0000256" key="3">
    <source>
        <dbReference type="ARBA" id="ARBA00022777"/>
    </source>
</evidence>
<dbReference type="SUPFAM" id="SSF56042">
    <property type="entry name" value="PurM C-terminal domain-like"/>
    <property type="match status" value="1"/>
</dbReference>
<dbReference type="Pfam" id="PF02769">
    <property type="entry name" value="AIRS_C"/>
    <property type="match status" value="1"/>
</dbReference>
<organism evidence="8 9">
    <name type="scientific">Candidatus Synechococcus spongiarum 15L</name>
    <dbReference type="NCBI Taxonomy" id="1608419"/>
    <lineage>
        <taxon>Bacteria</taxon>
        <taxon>Bacillati</taxon>
        <taxon>Cyanobacteriota</taxon>
        <taxon>Cyanophyceae</taxon>
        <taxon>Synechococcales</taxon>
        <taxon>Synechococcaceae</taxon>
        <taxon>Synechococcus</taxon>
    </lineage>
</organism>
<proteinExistence type="predicted"/>
<dbReference type="GO" id="GO:0005737">
    <property type="term" value="C:cytoplasm"/>
    <property type="evidence" value="ECO:0007669"/>
    <property type="project" value="TreeGrafter"/>
</dbReference>
<keyword evidence="4" id="KW-0067">ATP-binding</keyword>
<dbReference type="Pfam" id="PF00586">
    <property type="entry name" value="AIRS"/>
    <property type="match status" value="1"/>
</dbReference>
<evidence type="ECO:0000256" key="1">
    <source>
        <dbReference type="ARBA" id="ARBA00022679"/>
    </source>
</evidence>
<dbReference type="InterPro" id="IPR036921">
    <property type="entry name" value="PurM-like_N_sf"/>
</dbReference>
<dbReference type="GO" id="GO:0016260">
    <property type="term" value="P:selenocysteine biosynthetic process"/>
    <property type="evidence" value="ECO:0007669"/>
    <property type="project" value="TreeGrafter"/>
</dbReference>